<accession>A0A2J7QUV4</accession>
<dbReference type="SMART" id="SM00028">
    <property type="entry name" value="TPR"/>
    <property type="match status" value="3"/>
</dbReference>
<dbReference type="PROSITE" id="PS00028">
    <property type="entry name" value="ZINC_FINGER_C2H2_1"/>
    <property type="match status" value="1"/>
</dbReference>
<evidence type="ECO:0000313" key="3">
    <source>
        <dbReference type="Proteomes" id="UP000235965"/>
    </source>
</evidence>
<dbReference type="InterPro" id="IPR013087">
    <property type="entry name" value="Znf_C2H2_type"/>
</dbReference>
<dbReference type="Proteomes" id="UP000235965">
    <property type="component" value="Unassembled WGS sequence"/>
</dbReference>
<sequence length="323" mass="36687">MMDFCDGSSKLLGFGIGESFFIISVNIACFRKILHHEIVTTERKQRSGNGHKRKLAFHEPRPCPQCQRIYRDAATLRTHVTIMHKPASILNSMKSNDPTVVANATQRADLFLQNTERKVTFNADGLRVKTNKTIINKKAFESNPRQNDAMSSEAFMAYVEKDAAARAAEKKERKATADGYMKKANEAFRARDYERALDLYNKATEQVKDCCLLYTNRALTYLNLNLYSRAISDCEWAHKLNENNLKAWLYKARAYHEMGDEKKTADCLKEAESRNPDSKAQIEGRNRVCGCGLELSGLGYGLVVGFCEHNNQPLEFHKRQGNS</sequence>
<proteinExistence type="predicted"/>
<dbReference type="PANTHER" id="PTHR46540:SF1">
    <property type="entry name" value="TETRATRICOPEPTIDE REPEAT PROTEIN 12"/>
    <property type="match status" value="1"/>
</dbReference>
<dbReference type="GO" id="GO:0005737">
    <property type="term" value="C:cytoplasm"/>
    <property type="evidence" value="ECO:0007669"/>
    <property type="project" value="TreeGrafter"/>
</dbReference>
<dbReference type="OrthoDB" id="2017782at2759"/>
<dbReference type="EMBL" id="NEVH01010480">
    <property type="protein sequence ID" value="PNF32355.1"/>
    <property type="molecule type" value="Genomic_DNA"/>
</dbReference>
<dbReference type="InterPro" id="IPR043195">
    <property type="entry name" value="TTC12"/>
</dbReference>
<keyword evidence="3" id="KW-1185">Reference proteome</keyword>
<dbReference type="InterPro" id="IPR011990">
    <property type="entry name" value="TPR-like_helical_dom_sf"/>
</dbReference>
<name>A0A2J7QUV4_9NEOP</name>
<dbReference type="SUPFAM" id="SSF48452">
    <property type="entry name" value="TPR-like"/>
    <property type="match status" value="1"/>
</dbReference>
<dbReference type="GO" id="GO:0070286">
    <property type="term" value="P:axonemal dynein complex assembly"/>
    <property type="evidence" value="ECO:0007669"/>
    <property type="project" value="TreeGrafter"/>
</dbReference>
<organism evidence="2 3">
    <name type="scientific">Cryptotermes secundus</name>
    <dbReference type="NCBI Taxonomy" id="105785"/>
    <lineage>
        <taxon>Eukaryota</taxon>
        <taxon>Metazoa</taxon>
        <taxon>Ecdysozoa</taxon>
        <taxon>Arthropoda</taxon>
        <taxon>Hexapoda</taxon>
        <taxon>Insecta</taxon>
        <taxon>Pterygota</taxon>
        <taxon>Neoptera</taxon>
        <taxon>Polyneoptera</taxon>
        <taxon>Dictyoptera</taxon>
        <taxon>Blattodea</taxon>
        <taxon>Blattoidea</taxon>
        <taxon>Termitoidae</taxon>
        <taxon>Kalotermitidae</taxon>
        <taxon>Cryptotermitinae</taxon>
        <taxon>Cryptotermes</taxon>
    </lineage>
</organism>
<dbReference type="AlphaFoldDB" id="A0A2J7QUV4"/>
<dbReference type="Gene3D" id="1.25.40.10">
    <property type="entry name" value="Tetratricopeptide repeat domain"/>
    <property type="match status" value="1"/>
</dbReference>
<evidence type="ECO:0000313" key="2">
    <source>
        <dbReference type="EMBL" id="PNF32355.1"/>
    </source>
</evidence>
<reference evidence="2 3" key="1">
    <citation type="submission" date="2017-12" db="EMBL/GenBank/DDBJ databases">
        <title>Hemimetabolous genomes reveal molecular basis of termite eusociality.</title>
        <authorList>
            <person name="Harrison M.C."/>
            <person name="Jongepier E."/>
            <person name="Robertson H.M."/>
            <person name="Arning N."/>
            <person name="Bitard-Feildel T."/>
            <person name="Chao H."/>
            <person name="Childers C.P."/>
            <person name="Dinh H."/>
            <person name="Doddapaneni H."/>
            <person name="Dugan S."/>
            <person name="Gowin J."/>
            <person name="Greiner C."/>
            <person name="Han Y."/>
            <person name="Hu H."/>
            <person name="Hughes D.S.T."/>
            <person name="Huylmans A.-K."/>
            <person name="Kemena C."/>
            <person name="Kremer L.P.M."/>
            <person name="Lee S.L."/>
            <person name="Lopez-Ezquerra A."/>
            <person name="Mallet L."/>
            <person name="Monroy-Kuhn J.M."/>
            <person name="Moser A."/>
            <person name="Murali S.C."/>
            <person name="Muzny D.M."/>
            <person name="Otani S."/>
            <person name="Piulachs M.-D."/>
            <person name="Poelchau M."/>
            <person name="Qu J."/>
            <person name="Schaub F."/>
            <person name="Wada-Katsumata A."/>
            <person name="Worley K.C."/>
            <person name="Xie Q."/>
            <person name="Ylla G."/>
            <person name="Poulsen M."/>
            <person name="Gibbs R.A."/>
            <person name="Schal C."/>
            <person name="Richards S."/>
            <person name="Belles X."/>
            <person name="Korb J."/>
            <person name="Bornberg-Bauer E."/>
        </authorList>
    </citation>
    <scope>NUCLEOTIDE SEQUENCE [LARGE SCALE GENOMIC DNA]</scope>
    <source>
        <tissue evidence="2">Whole body</tissue>
    </source>
</reference>
<feature type="domain" description="C2H2-type" evidence="1">
    <location>
        <begin position="63"/>
        <end position="84"/>
    </location>
</feature>
<dbReference type="InParanoid" id="A0A2J7QUV4"/>
<comment type="caution">
    <text evidence="2">The sequence shown here is derived from an EMBL/GenBank/DDBJ whole genome shotgun (WGS) entry which is preliminary data.</text>
</comment>
<gene>
    <name evidence="2" type="ORF">B7P43_G10095</name>
</gene>
<evidence type="ECO:0000259" key="1">
    <source>
        <dbReference type="PROSITE" id="PS00028"/>
    </source>
</evidence>
<dbReference type="STRING" id="105785.A0A2J7QUV4"/>
<dbReference type="InterPro" id="IPR019734">
    <property type="entry name" value="TPR_rpt"/>
</dbReference>
<dbReference type="GO" id="GO:0007288">
    <property type="term" value="P:sperm axoneme assembly"/>
    <property type="evidence" value="ECO:0007669"/>
    <property type="project" value="TreeGrafter"/>
</dbReference>
<dbReference type="PANTHER" id="PTHR46540">
    <property type="entry name" value="TETRATRICOPEPTIDE REPEAT PROTEIN 12"/>
    <property type="match status" value="1"/>
</dbReference>
<protein>
    <recommendedName>
        <fullName evidence="1">C2H2-type domain-containing protein</fullName>
    </recommendedName>
</protein>
<dbReference type="GO" id="GO:0005813">
    <property type="term" value="C:centrosome"/>
    <property type="evidence" value="ECO:0007669"/>
    <property type="project" value="TreeGrafter"/>
</dbReference>